<evidence type="ECO:0008006" key="3">
    <source>
        <dbReference type="Google" id="ProtNLM"/>
    </source>
</evidence>
<keyword evidence="2" id="KW-1185">Reference proteome</keyword>
<reference evidence="1 2" key="1">
    <citation type="journal article" date="2013" name="Int. J. Syst. Evol. Microbiol.">
        <title>Kordia antarctica sp. nov., isolated from Antarctic seawater.</title>
        <authorList>
            <person name="Baek K."/>
            <person name="Choi A."/>
            <person name="Kang I."/>
            <person name="Lee K."/>
            <person name="Cho J.C."/>
        </authorList>
    </citation>
    <scope>NUCLEOTIDE SEQUENCE [LARGE SCALE GENOMIC DNA]</scope>
    <source>
        <strain evidence="1 2">IMCC3317</strain>
    </source>
</reference>
<dbReference type="InterPro" id="IPR012334">
    <property type="entry name" value="Pectin_lyas_fold"/>
</dbReference>
<dbReference type="Gene3D" id="2.160.20.10">
    <property type="entry name" value="Single-stranded right-handed beta-helix, Pectin lyase-like"/>
    <property type="match status" value="1"/>
</dbReference>
<evidence type="ECO:0000313" key="2">
    <source>
        <dbReference type="Proteomes" id="UP000464657"/>
    </source>
</evidence>
<dbReference type="SUPFAM" id="SSF51126">
    <property type="entry name" value="Pectin lyase-like"/>
    <property type="match status" value="1"/>
</dbReference>
<dbReference type="KEGG" id="kan:IMCC3317_28450"/>
<proteinExistence type="predicted"/>
<evidence type="ECO:0000313" key="1">
    <source>
        <dbReference type="EMBL" id="QHI37466.1"/>
    </source>
</evidence>
<gene>
    <name evidence="1" type="ORF">IMCC3317_28450</name>
</gene>
<dbReference type="AlphaFoldDB" id="A0A7L4ZMM5"/>
<name>A0A7L4ZMM5_9FLAO</name>
<dbReference type="Proteomes" id="UP000464657">
    <property type="component" value="Chromosome"/>
</dbReference>
<organism evidence="1 2">
    <name type="scientific">Kordia antarctica</name>
    <dbReference type="NCBI Taxonomy" id="1218801"/>
    <lineage>
        <taxon>Bacteria</taxon>
        <taxon>Pseudomonadati</taxon>
        <taxon>Bacteroidota</taxon>
        <taxon>Flavobacteriia</taxon>
        <taxon>Flavobacteriales</taxon>
        <taxon>Flavobacteriaceae</taxon>
        <taxon>Kordia</taxon>
    </lineage>
</organism>
<sequence length="498" mass="54152">MITVENLAGLYSLTSATIPNPNAGQPNEPATIPNPFVLSDGDMVYVKGYGTKNDGGGGFFIFDASSTLDPVYRLIASPSPVNLAEHYKIGNNPNYDGMICKSENNTTGRWIREWDRGALNLRWFGGMPGDIGNASKALNAALEYAQFDPLSNGTIFNDVHYTRPGKTIFIPAGRYYFRSIITTITFGVVIQGEGNIGTSANGTRLLIAHRYEDLGIDQIIGNNGFGFLRFYSNEAHSSGGGIKDLTFDVIDLNPPADADANYVEKGFDANIVSLISTGSVPPNGIDLPAVAKWKAENIVMGLGANAKRAIYMKSNQQSGGTLPWRIRDIALINCWFAGASIEGETVRAENVSGLHIIGGFFSSGLGLVHPTDPNLPPLRVKPGIVLTGIHGCSNTHLSNVDLSHGIIKIWKTSNLVNIDCRFGRLLIYNGADKNHKALHVTKRFILNKRTDLSQEQLCPLNIDNNTVTDYKCYNNAHEIECDTDADWMHNQACPNTSV</sequence>
<accession>A0A7L4ZMM5</accession>
<dbReference type="InterPro" id="IPR011050">
    <property type="entry name" value="Pectin_lyase_fold/virulence"/>
</dbReference>
<dbReference type="OrthoDB" id="1454872at2"/>
<dbReference type="RefSeq" id="WP_160130089.1">
    <property type="nucleotide sequence ID" value="NZ_CP019288.1"/>
</dbReference>
<protein>
    <recommendedName>
        <fullName evidence="3">Pectate lyase superfamily protein domain-containing protein</fullName>
    </recommendedName>
</protein>
<dbReference type="EMBL" id="CP019288">
    <property type="protein sequence ID" value="QHI37466.1"/>
    <property type="molecule type" value="Genomic_DNA"/>
</dbReference>